<dbReference type="InterPro" id="IPR011042">
    <property type="entry name" value="6-blade_b-propeller_TolB-like"/>
</dbReference>
<sequence>MTAVDPLRTGRRSLFAAVAGGAAVHLAARSAASKGGFAGAPAASPALSDRTAAVTLVATGLVNPRGMAFRPDGTLLVAIGGKAGPNAGVVEVTDGCPRVIVDGLPTARVAFRAIAGVSDLAVLDGRTFLLLAGGNAEGGTPPNGIYEFDDDGAVTLLADLSTFIRDNPVAEVPADYDADGQPYALAVEPRGDGFLVTEGNSNQLLRVSVSDGSIERIADLSSGHPIPTGLAVDDEGAVHVAYFTAAPYEEGTARVVRILPDGMVSDVWRGLSLVIDLAFGPDGTLWALEMATGHGDDPGAIRSGTGRVVRRGADGDSIEVATGLELPTRMRFASDGALYVSGPAFGADDGEGWVIRHEPVVAESRPIATPAITSLTRSGECPT</sequence>
<dbReference type="AlphaFoldDB" id="A0A6J4UD63"/>
<dbReference type="NCBIfam" id="NF033206">
    <property type="entry name" value="ScyE_fam"/>
    <property type="match status" value="1"/>
</dbReference>
<organism evidence="1">
    <name type="scientific">uncultured Thermomicrobiales bacterium</name>
    <dbReference type="NCBI Taxonomy" id="1645740"/>
    <lineage>
        <taxon>Bacteria</taxon>
        <taxon>Pseudomonadati</taxon>
        <taxon>Thermomicrobiota</taxon>
        <taxon>Thermomicrobia</taxon>
        <taxon>Thermomicrobiales</taxon>
        <taxon>environmental samples</taxon>
    </lineage>
</organism>
<dbReference type="SUPFAM" id="SSF63829">
    <property type="entry name" value="Calcium-dependent phosphotriesterase"/>
    <property type="match status" value="1"/>
</dbReference>
<protein>
    <recommendedName>
        <fullName evidence="2">ScyD/ScyE family protein</fullName>
    </recommendedName>
</protein>
<evidence type="ECO:0000313" key="1">
    <source>
        <dbReference type="EMBL" id="CAA9547474.1"/>
    </source>
</evidence>
<accession>A0A6J4UD63</accession>
<dbReference type="EMBL" id="CADCWH010000098">
    <property type="protein sequence ID" value="CAA9547474.1"/>
    <property type="molecule type" value="Genomic_DNA"/>
</dbReference>
<dbReference type="InterPro" id="IPR048031">
    <property type="entry name" value="ScyD/ScyE-like"/>
</dbReference>
<reference evidence="1" key="1">
    <citation type="submission" date="2020-02" db="EMBL/GenBank/DDBJ databases">
        <authorList>
            <person name="Meier V. D."/>
        </authorList>
    </citation>
    <scope>NUCLEOTIDE SEQUENCE</scope>
    <source>
        <strain evidence="1">AVDCRST_MAG70</strain>
    </source>
</reference>
<gene>
    <name evidence="1" type="ORF">AVDCRST_MAG70-642</name>
</gene>
<evidence type="ECO:0008006" key="2">
    <source>
        <dbReference type="Google" id="ProtNLM"/>
    </source>
</evidence>
<name>A0A6J4UD63_9BACT</name>
<proteinExistence type="predicted"/>
<dbReference type="Gene3D" id="2.120.10.30">
    <property type="entry name" value="TolB, C-terminal domain"/>
    <property type="match status" value="1"/>
</dbReference>